<sequence>MYRRRKKVMCEIPKTERRKEREDGGGERQRQRANPMASFLLFLLSLLSVPAHLSLGHITSREREGGSRLLMSFKVCLQVGTRLSIALLLDHALPVFTPKRGKDIGQLSCLKSDPEWQVSLCLLKDEKYRCSEIGYRFPLKCEETGASSNDANSETAQKGRLLSDVSTSVSGSQAYITYRSCIPAVNEEKLSVLGFEGIMLGMLFISSSVIDIKRKHSGAPPGSVRIPTSSRF</sequence>
<evidence type="ECO:0000313" key="2">
    <source>
        <dbReference type="Proteomes" id="UP001062846"/>
    </source>
</evidence>
<dbReference type="EMBL" id="CM046392">
    <property type="protein sequence ID" value="KAI8555686.1"/>
    <property type="molecule type" value="Genomic_DNA"/>
</dbReference>
<reference evidence="1" key="1">
    <citation type="submission" date="2022-02" db="EMBL/GenBank/DDBJ databases">
        <title>Plant Genome Project.</title>
        <authorList>
            <person name="Zhang R.-G."/>
        </authorList>
    </citation>
    <scope>NUCLEOTIDE SEQUENCE</scope>
    <source>
        <strain evidence="1">AT1</strain>
    </source>
</reference>
<comment type="caution">
    <text evidence="1">The sequence shown here is derived from an EMBL/GenBank/DDBJ whole genome shotgun (WGS) entry which is preliminary data.</text>
</comment>
<accession>A0ACC0NR07</accession>
<keyword evidence="2" id="KW-1185">Reference proteome</keyword>
<organism evidence="1 2">
    <name type="scientific">Rhododendron molle</name>
    <name type="common">Chinese azalea</name>
    <name type="synonym">Azalea mollis</name>
    <dbReference type="NCBI Taxonomy" id="49168"/>
    <lineage>
        <taxon>Eukaryota</taxon>
        <taxon>Viridiplantae</taxon>
        <taxon>Streptophyta</taxon>
        <taxon>Embryophyta</taxon>
        <taxon>Tracheophyta</taxon>
        <taxon>Spermatophyta</taxon>
        <taxon>Magnoliopsida</taxon>
        <taxon>eudicotyledons</taxon>
        <taxon>Gunneridae</taxon>
        <taxon>Pentapetalae</taxon>
        <taxon>asterids</taxon>
        <taxon>Ericales</taxon>
        <taxon>Ericaceae</taxon>
        <taxon>Ericoideae</taxon>
        <taxon>Rhodoreae</taxon>
        <taxon>Rhododendron</taxon>
    </lineage>
</organism>
<protein>
    <submittedName>
        <fullName evidence="1">Uncharacterized protein</fullName>
    </submittedName>
</protein>
<evidence type="ECO:0000313" key="1">
    <source>
        <dbReference type="EMBL" id="KAI8555686.1"/>
    </source>
</evidence>
<gene>
    <name evidence="1" type="ORF">RHMOL_Rhmol05G0193100</name>
</gene>
<name>A0ACC0NR07_RHOML</name>
<dbReference type="Proteomes" id="UP001062846">
    <property type="component" value="Chromosome 5"/>
</dbReference>
<proteinExistence type="predicted"/>